<dbReference type="CDD" id="cd01295">
    <property type="entry name" value="AdeC"/>
    <property type="match status" value="1"/>
</dbReference>
<dbReference type="SUPFAM" id="SSF51338">
    <property type="entry name" value="Composite domain of metallo-dependent hydrolases"/>
    <property type="match status" value="1"/>
</dbReference>
<name>A0A0R1Q7H8_9LACO</name>
<evidence type="ECO:0000313" key="9">
    <source>
        <dbReference type="EMBL" id="KRL38162.1"/>
    </source>
</evidence>
<dbReference type="PANTHER" id="PTHR11113">
    <property type="entry name" value="N-ACETYLGLUCOSAMINE-6-PHOSPHATE DEACETYLASE"/>
    <property type="match status" value="1"/>
</dbReference>
<dbReference type="SUPFAM" id="SSF51556">
    <property type="entry name" value="Metallo-dependent hydrolases"/>
    <property type="match status" value="1"/>
</dbReference>
<evidence type="ECO:0000256" key="5">
    <source>
        <dbReference type="ARBA" id="ARBA00047720"/>
    </source>
</evidence>
<dbReference type="InterPro" id="IPR011059">
    <property type="entry name" value="Metal-dep_hydrolase_composite"/>
</dbReference>
<proteinExistence type="inferred from homology"/>
<dbReference type="Gene3D" id="3.20.20.140">
    <property type="entry name" value="Metal-dependent hydrolases"/>
    <property type="match status" value="1"/>
</dbReference>
<dbReference type="PATRIC" id="fig|1423812.3.peg.2243"/>
<comment type="caution">
    <text evidence="9">The sequence shown here is derived from an EMBL/GenBank/DDBJ whole genome shotgun (WGS) entry which is preliminary data.</text>
</comment>
<protein>
    <recommendedName>
        <fullName evidence="2 6">Adenine deaminase</fullName>
        <shortName evidence="6">Adenase</shortName>
        <shortName evidence="6">Adenine aminase</shortName>
        <ecNumber evidence="2 6">3.5.4.2</ecNumber>
    </recommendedName>
</protein>
<evidence type="ECO:0000259" key="8">
    <source>
        <dbReference type="Pfam" id="PF13382"/>
    </source>
</evidence>
<evidence type="ECO:0000259" key="7">
    <source>
        <dbReference type="Pfam" id="PF01979"/>
    </source>
</evidence>
<dbReference type="OrthoDB" id="9775607at2"/>
<dbReference type="InterPro" id="IPR026912">
    <property type="entry name" value="Adenine_deam_C"/>
</dbReference>
<dbReference type="Pfam" id="PF13382">
    <property type="entry name" value="Adenine_deam_C"/>
    <property type="match status" value="1"/>
</dbReference>
<keyword evidence="4 6" id="KW-0464">Manganese</keyword>
<dbReference type="InterPro" id="IPR006679">
    <property type="entry name" value="Adenine_deam"/>
</dbReference>
<dbReference type="GO" id="GO:0000034">
    <property type="term" value="F:adenine deaminase activity"/>
    <property type="evidence" value="ECO:0007669"/>
    <property type="project" value="UniProtKB-UniRule"/>
</dbReference>
<feature type="domain" description="Amidohydrolase-related" evidence="7">
    <location>
        <begin position="54"/>
        <end position="336"/>
    </location>
</feature>
<dbReference type="InterPro" id="IPR032466">
    <property type="entry name" value="Metal_Hydrolase"/>
</dbReference>
<dbReference type="PANTHER" id="PTHR11113:SF2">
    <property type="entry name" value="ADENINE DEAMINASE"/>
    <property type="match status" value="1"/>
</dbReference>
<sequence length="559" mass="61335">MKKVEKCIKNGRVLNVFSRQFENKSLWIDHGMIVASGTADDLQADEYIDAHNAYIVPGMIDAHVHIESSMVAPSELGKVLLKKGVTAIVTDPHEIANVCGIDGIKYMIEDASQTPLDIFFMLPSSVPCTPFEHNGATLNAKDLYPLYQYKEVNGLAEVMDYPAVARRDSGIMQKIRDAQSLGHHVDGHGSGLNYSQLDVYRQVGIDTDHECTSSEEAQERLSAGFWVFLREGSVERDLQHTIDVVNEGNAQRFAFCTDDKLIDDIITEGSIDRCVRLAIKKGIRPETAYTMASYNAACAHKLSTSGVLNTGYKADLLILADLQNATVEKTMKNGQWITENTSTVLPFNQNTVQQHLKLSDLKLPLSSSYCNVIGIKPNHIVTDHLKCKVACTEGFFINDERQDISKMVVVERHHNLGTFGIGLVHGFSLKNGAIATTVAHDSHNIVAVGSDDGSIYSAIQKITSCGGGIAVASEGQIIACMPLALAGLMSKKPYDQAAKDLQDIMDAYKKISYPQTVSFNPFITLSFLTLPVIPSLKLTDQGLYDFDQGTFIDVEVTDH</sequence>
<organism evidence="9 10">
    <name type="scientific">Liquorilactobacillus uvarum DSM 19971</name>
    <dbReference type="NCBI Taxonomy" id="1423812"/>
    <lineage>
        <taxon>Bacteria</taxon>
        <taxon>Bacillati</taxon>
        <taxon>Bacillota</taxon>
        <taxon>Bacilli</taxon>
        <taxon>Lactobacillales</taxon>
        <taxon>Lactobacillaceae</taxon>
        <taxon>Liquorilactobacillus</taxon>
    </lineage>
</organism>
<dbReference type="STRING" id="1423812.FD20_GL002112"/>
<comment type="cofactor">
    <cofactor evidence="6">
        <name>Mn(2+)</name>
        <dbReference type="ChEBI" id="CHEBI:29035"/>
    </cofactor>
</comment>
<dbReference type="Gene3D" id="2.30.40.10">
    <property type="entry name" value="Urease, subunit C, domain 1"/>
    <property type="match status" value="1"/>
</dbReference>
<evidence type="ECO:0000256" key="4">
    <source>
        <dbReference type="ARBA" id="ARBA00023211"/>
    </source>
</evidence>
<evidence type="ECO:0000256" key="1">
    <source>
        <dbReference type="ARBA" id="ARBA00006773"/>
    </source>
</evidence>
<dbReference type="Pfam" id="PF01979">
    <property type="entry name" value="Amidohydro_1"/>
    <property type="match status" value="1"/>
</dbReference>
<feature type="domain" description="Adenine deaminase C-terminal" evidence="8">
    <location>
        <begin position="380"/>
        <end position="548"/>
    </location>
</feature>
<evidence type="ECO:0000256" key="3">
    <source>
        <dbReference type="ARBA" id="ARBA00022801"/>
    </source>
</evidence>
<dbReference type="Proteomes" id="UP000051155">
    <property type="component" value="Unassembled WGS sequence"/>
</dbReference>
<gene>
    <name evidence="6" type="primary">ade</name>
    <name evidence="9" type="ORF">FD20_GL002112</name>
</gene>
<evidence type="ECO:0000313" key="10">
    <source>
        <dbReference type="Proteomes" id="UP000051155"/>
    </source>
</evidence>
<dbReference type="GO" id="GO:0006146">
    <property type="term" value="P:adenine catabolic process"/>
    <property type="evidence" value="ECO:0007669"/>
    <property type="project" value="InterPro"/>
</dbReference>
<comment type="similarity">
    <text evidence="1 6">Belongs to the metallo-dependent hydrolases superfamily. Adenine deaminase family.</text>
</comment>
<dbReference type="NCBIfam" id="TIGR01178">
    <property type="entry name" value="ade"/>
    <property type="match status" value="1"/>
</dbReference>
<dbReference type="EMBL" id="AZEG01000006">
    <property type="protein sequence ID" value="KRL38162.1"/>
    <property type="molecule type" value="Genomic_DNA"/>
</dbReference>
<dbReference type="AlphaFoldDB" id="A0A0R1Q7H8"/>
<dbReference type="InterPro" id="IPR006680">
    <property type="entry name" value="Amidohydro-rel"/>
</dbReference>
<dbReference type="EC" id="3.5.4.2" evidence="2 6"/>
<accession>A0A0R1Q7H8</accession>
<evidence type="ECO:0000256" key="2">
    <source>
        <dbReference type="ARBA" id="ARBA00012782"/>
    </source>
</evidence>
<dbReference type="RefSeq" id="WP_057736378.1">
    <property type="nucleotide sequence ID" value="NZ_AZEG01000006.1"/>
</dbReference>
<keyword evidence="3 6" id="KW-0378">Hydrolase</keyword>
<comment type="catalytic activity">
    <reaction evidence="5 6">
        <text>adenine + H2O + H(+) = hypoxanthine + NH4(+)</text>
        <dbReference type="Rhea" id="RHEA:23688"/>
        <dbReference type="ChEBI" id="CHEBI:15377"/>
        <dbReference type="ChEBI" id="CHEBI:15378"/>
        <dbReference type="ChEBI" id="CHEBI:16708"/>
        <dbReference type="ChEBI" id="CHEBI:17368"/>
        <dbReference type="ChEBI" id="CHEBI:28938"/>
        <dbReference type="EC" id="3.5.4.2"/>
    </reaction>
</comment>
<evidence type="ECO:0000256" key="6">
    <source>
        <dbReference type="HAMAP-Rule" id="MF_01518"/>
    </source>
</evidence>
<reference evidence="9 10" key="1">
    <citation type="journal article" date="2015" name="Genome Announc.">
        <title>Expanding the biotechnology potential of lactobacilli through comparative genomics of 213 strains and associated genera.</title>
        <authorList>
            <person name="Sun Z."/>
            <person name="Harris H.M."/>
            <person name="McCann A."/>
            <person name="Guo C."/>
            <person name="Argimon S."/>
            <person name="Zhang W."/>
            <person name="Yang X."/>
            <person name="Jeffery I.B."/>
            <person name="Cooney J.C."/>
            <person name="Kagawa T.F."/>
            <person name="Liu W."/>
            <person name="Song Y."/>
            <person name="Salvetti E."/>
            <person name="Wrobel A."/>
            <person name="Rasinkangas P."/>
            <person name="Parkhill J."/>
            <person name="Rea M.C."/>
            <person name="O'Sullivan O."/>
            <person name="Ritari J."/>
            <person name="Douillard F.P."/>
            <person name="Paul Ross R."/>
            <person name="Yang R."/>
            <person name="Briner A.E."/>
            <person name="Felis G.E."/>
            <person name="de Vos W.M."/>
            <person name="Barrangou R."/>
            <person name="Klaenhammer T.R."/>
            <person name="Caufield P.W."/>
            <person name="Cui Y."/>
            <person name="Zhang H."/>
            <person name="O'Toole P.W."/>
        </authorList>
    </citation>
    <scope>NUCLEOTIDE SEQUENCE [LARGE SCALE GENOMIC DNA]</scope>
    <source>
        <strain evidence="9 10">DSM 19971</strain>
    </source>
</reference>
<dbReference type="HAMAP" id="MF_01518">
    <property type="entry name" value="Adenine_deamin"/>
    <property type="match status" value="1"/>
</dbReference>
<keyword evidence="10" id="KW-1185">Reference proteome</keyword>